<organism evidence="2 3">
    <name type="scientific">Candidatus Kurthia intestinigallinarum</name>
    <dbReference type="NCBI Taxonomy" id="1562256"/>
    <lineage>
        <taxon>Bacteria</taxon>
        <taxon>Bacillati</taxon>
        <taxon>Bacillota</taxon>
        <taxon>Bacilli</taxon>
        <taxon>Bacillales</taxon>
        <taxon>Caryophanaceae</taxon>
        <taxon>Kurthia</taxon>
    </lineage>
</organism>
<dbReference type="PANTHER" id="PTHR42850">
    <property type="entry name" value="METALLOPHOSPHOESTERASE"/>
    <property type="match status" value="1"/>
</dbReference>
<dbReference type="SUPFAM" id="SSF56300">
    <property type="entry name" value="Metallo-dependent phosphatases"/>
    <property type="match status" value="1"/>
</dbReference>
<dbReference type="GO" id="GO:0110154">
    <property type="term" value="P:RNA decapping"/>
    <property type="evidence" value="ECO:0007669"/>
    <property type="project" value="TreeGrafter"/>
</dbReference>
<protein>
    <recommendedName>
        <fullName evidence="1">Calcineurin-like phosphoesterase domain-containing protein</fullName>
    </recommendedName>
</protein>
<dbReference type="PANTHER" id="PTHR42850:SF4">
    <property type="entry name" value="ZINC-DEPENDENT ENDOPOLYPHOSPHATASE"/>
    <property type="match status" value="1"/>
</dbReference>
<evidence type="ECO:0000313" key="3">
    <source>
        <dbReference type="Proteomes" id="UP000288623"/>
    </source>
</evidence>
<dbReference type="CDD" id="cd00144">
    <property type="entry name" value="MPP_PPP_family"/>
    <property type="match status" value="1"/>
</dbReference>
<feature type="domain" description="Calcineurin-like phosphoesterase" evidence="1">
    <location>
        <begin position="1"/>
        <end position="201"/>
    </location>
</feature>
<dbReference type="Gene3D" id="3.60.21.10">
    <property type="match status" value="1"/>
</dbReference>
<dbReference type="InterPro" id="IPR004843">
    <property type="entry name" value="Calcineurin-like_PHP"/>
</dbReference>
<keyword evidence="3" id="KW-1185">Reference proteome</keyword>
<dbReference type="OrthoDB" id="384253at2"/>
<dbReference type="InterPro" id="IPR050126">
    <property type="entry name" value="Ap4A_hydrolase"/>
</dbReference>
<gene>
    <name evidence="2" type="ORF">QI30_04850</name>
</gene>
<dbReference type="GO" id="GO:0016791">
    <property type="term" value="F:phosphatase activity"/>
    <property type="evidence" value="ECO:0007669"/>
    <property type="project" value="TreeGrafter"/>
</dbReference>
<dbReference type="RefSeq" id="WP_126989816.1">
    <property type="nucleotide sequence ID" value="NZ_JTFC01000017.1"/>
</dbReference>
<proteinExistence type="predicted"/>
<dbReference type="InterPro" id="IPR029052">
    <property type="entry name" value="Metallo-depent_PP-like"/>
</dbReference>
<dbReference type="Pfam" id="PF00149">
    <property type="entry name" value="Metallophos"/>
    <property type="match status" value="1"/>
</dbReference>
<dbReference type="GO" id="GO:0005737">
    <property type="term" value="C:cytoplasm"/>
    <property type="evidence" value="ECO:0007669"/>
    <property type="project" value="TreeGrafter"/>
</dbReference>
<sequence>MRTLVVGDIHGELAMVQALVKKVKYDSSQDELIFLGDYIDRGPDSKGVIAFMKQLQQAGAICLSGNHEQIMYEAFKNRSTESWLHWLHTAGGVATLKSYGFDTEDIEHSMSPESFVTAEIEEDLEWIRSLETYVERDDYIFVHGGVDPEVPLSITPKHRLLWIRQEFHDNYRGKKTVVFGHTPTPRLHKERGNFAVYFGDNNIIGLDGGAVFGGALHCLVLPTREIVSINAKG</sequence>
<accession>A0A433RWA2</accession>
<dbReference type="Proteomes" id="UP000288623">
    <property type="component" value="Unassembled WGS sequence"/>
</dbReference>
<dbReference type="EMBL" id="JTFC01000017">
    <property type="protein sequence ID" value="RUS57576.1"/>
    <property type="molecule type" value="Genomic_DNA"/>
</dbReference>
<dbReference type="GO" id="GO:0008803">
    <property type="term" value="F:bis(5'-nucleosyl)-tetraphosphatase (symmetrical) activity"/>
    <property type="evidence" value="ECO:0007669"/>
    <property type="project" value="TreeGrafter"/>
</dbReference>
<evidence type="ECO:0000259" key="1">
    <source>
        <dbReference type="Pfam" id="PF00149"/>
    </source>
</evidence>
<reference evidence="2 3" key="1">
    <citation type="submission" date="2014-11" db="EMBL/GenBank/DDBJ databases">
        <title>Genome sequence and analysis of novel Kurthia sp.</title>
        <authorList>
            <person name="Lawson J.N."/>
            <person name="Gonzalez J.E."/>
            <person name="Rinauldi L."/>
            <person name="Xuan Z."/>
            <person name="Firman A."/>
            <person name="Shaddox L."/>
            <person name="Trudeau A."/>
            <person name="Shah S."/>
            <person name="Reiman D."/>
        </authorList>
    </citation>
    <scope>NUCLEOTIDE SEQUENCE [LARGE SCALE GENOMIC DNA]</scope>
    <source>
        <strain evidence="2 3">3B1D</strain>
    </source>
</reference>
<name>A0A433RWA2_9BACL</name>
<comment type="caution">
    <text evidence="2">The sequence shown here is derived from an EMBL/GenBank/DDBJ whole genome shotgun (WGS) entry which is preliminary data.</text>
</comment>
<evidence type="ECO:0000313" key="2">
    <source>
        <dbReference type="EMBL" id="RUS57576.1"/>
    </source>
</evidence>
<dbReference type="AlphaFoldDB" id="A0A433RWA2"/>